<keyword evidence="6" id="KW-0949">S-adenosyl-L-methionine</keyword>
<keyword evidence="5" id="KW-0808">Transferase</keyword>
<dbReference type="STRING" id="1499967.U27_05612"/>
<protein>
    <submittedName>
        <fullName evidence="10">PUA domain containing protein</fullName>
    </submittedName>
</protein>
<dbReference type="CDD" id="cd21153">
    <property type="entry name" value="PUA_RlmI"/>
    <property type="match status" value="1"/>
</dbReference>
<evidence type="ECO:0000256" key="1">
    <source>
        <dbReference type="ARBA" id="ARBA00004496"/>
    </source>
</evidence>
<dbReference type="SMART" id="SM00359">
    <property type="entry name" value="PUA"/>
    <property type="match status" value="1"/>
</dbReference>
<evidence type="ECO:0000313" key="11">
    <source>
        <dbReference type="Proteomes" id="UP000030661"/>
    </source>
</evidence>
<evidence type="ECO:0000256" key="2">
    <source>
        <dbReference type="ARBA" id="ARBA00022490"/>
    </source>
</evidence>
<dbReference type="PANTHER" id="PTHR42873">
    <property type="entry name" value="RIBOSOMAL RNA LARGE SUBUNIT METHYLTRANSFERASE"/>
    <property type="match status" value="1"/>
</dbReference>
<evidence type="ECO:0000256" key="4">
    <source>
        <dbReference type="ARBA" id="ARBA00022603"/>
    </source>
</evidence>
<dbReference type="AlphaFoldDB" id="A0A081C233"/>
<evidence type="ECO:0000256" key="5">
    <source>
        <dbReference type="ARBA" id="ARBA00022679"/>
    </source>
</evidence>
<dbReference type="HOGENOM" id="CLU_014042_0_0_0"/>
<comment type="similarity">
    <text evidence="8">Belongs to the methyltransferase superfamily. RlmI family.</text>
</comment>
<dbReference type="Pfam" id="PF10672">
    <property type="entry name" value="Methyltrans_SAM"/>
    <property type="match status" value="1"/>
</dbReference>
<reference evidence="10" key="1">
    <citation type="journal article" date="2015" name="PeerJ">
        <title>First genomic representation of candidate bacterial phylum KSB3 points to enhanced environmental sensing as a trigger of wastewater bulking.</title>
        <authorList>
            <person name="Sekiguchi Y."/>
            <person name="Ohashi A."/>
            <person name="Parks D.H."/>
            <person name="Yamauchi T."/>
            <person name="Tyson G.W."/>
            <person name="Hugenholtz P."/>
        </authorList>
    </citation>
    <scope>NUCLEOTIDE SEQUENCE [LARGE SCALE GENOMIC DNA]</scope>
</reference>
<dbReference type="Pfam" id="PF17785">
    <property type="entry name" value="PUA_3"/>
    <property type="match status" value="1"/>
</dbReference>
<evidence type="ECO:0000256" key="8">
    <source>
        <dbReference type="ARBA" id="ARBA00038091"/>
    </source>
</evidence>
<sequence>MAIIILKPQREKSLLRRHPWVFTGAVAQVEGSPQIGETVEVISSQRELLGRGAYSPHSQIVVRMWSFDPDEEISSTFFRTRLQRGIAGRQALIASEQLTACRLINAESDGLPGLIVDRYDAFLVCQFLAAGAEYWKQEIVSQLQDLFPCTGIYERSDVDVRAKEGLPLCTGVLAGETPPEVVQIQEGALRFLVEIQQGHKTGFYLDQRENRQYLAQYVQHKDVLNCFAYTGGFGIYALKYGAKSVVNIDTSAAALQLLQRQIALNDLDDTRSEQIEGDVFQRLRQFRDARRQFDVIILDPPKFAESRSQLKSASRGYKDINLLAMKLLRPGGILFTFSCSGLMEPDLFQKIVADAALDARRDTQILHQLSQSADHPVALNFPEGHYLKGLVCKVW</sequence>
<dbReference type="CDD" id="cd11572">
    <property type="entry name" value="RlmI_M_like"/>
    <property type="match status" value="1"/>
</dbReference>
<dbReference type="eggNOG" id="COG1092">
    <property type="taxonomic scope" value="Bacteria"/>
</dbReference>
<proteinExistence type="inferred from homology"/>
<keyword evidence="4" id="KW-0489">Methyltransferase</keyword>
<dbReference type="InterPro" id="IPR029063">
    <property type="entry name" value="SAM-dependent_MTases_sf"/>
</dbReference>
<gene>
    <name evidence="10" type="ORF">U27_05612</name>
</gene>
<dbReference type="PROSITE" id="PS50890">
    <property type="entry name" value="PUA"/>
    <property type="match status" value="1"/>
</dbReference>
<dbReference type="InterPro" id="IPR019614">
    <property type="entry name" value="SAM-dep_methyl-trfase"/>
</dbReference>
<dbReference type="GO" id="GO:0005737">
    <property type="term" value="C:cytoplasm"/>
    <property type="evidence" value="ECO:0007669"/>
    <property type="project" value="UniProtKB-SubCell"/>
</dbReference>
<evidence type="ECO:0000259" key="9">
    <source>
        <dbReference type="SMART" id="SM00359"/>
    </source>
</evidence>
<evidence type="ECO:0000256" key="7">
    <source>
        <dbReference type="ARBA" id="ARBA00022884"/>
    </source>
</evidence>
<dbReference type="InterPro" id="IPR002478">
    <property type="entry name" value="PUA"/>
</dbReference>
<evidence type="ECO:0000256" key="3">
    <source>
        <dbReference type="ARBA" id="ARBA00022552"/>
    </source>
</evidence>
<dbReference type="CDD" id="cd02440">
    <property type="entry name" value="AdoMet_MTases"/>
    <property type="match status" value="1"/>
</dbReference>
<dbReference type="EMBL" id="DF820468">
    <property type="protein sequence ID" value="GAK58638.1"/>
    <property type="molecule type" value="Genomic_DNA"/>
</dbReference>
<evidence type="ECO:0000256" key="6">
    <source>
        <dbReference type="ARBA" id="ARBA00022691"/>
    </source>
</evidence>
<dbReference type="SUPFAM" id="SSF88697">
    <property type="entry name" value="PUA domain-like"/>
    <property type="match status" value="1"/>
</dbReference>
<keyword evidence="2" id="KW-0963">Cytoplasm</keyword>
<evidence type="ECO:0000313" key="10">
    <source>
        <dbReference type="EMBL" id="GAK58638.1"/>
    </source>
</evidence>
<dbReference type="PANTHER" id="PTHR42873:SF1">
    <property type="entry name" value="S-ADENOSYLMETHIONINE-DEPENDENT METHYLTRANSFERASE DOMAIN-CONTAINING PROTEIN"/>
    <property type="match status" value="1"/>
</dbReference>
<dbReference type="InterPro" id="IPR041532">
    <property type="entry name" value="RlmI-like_PUA"/>
</dbReference>
<dbReference type="GO" id="GO:0003723">
    <property type="term" value="F:RNA binding"/>
    <property type="evidence" value="ECO:0007669"/>
    <property type="project" value="UniProtKB-KW"/>
</dbReference>
<dbReference type="InterPro" id="IPR036974">
    <property type="entry name" value="PUA_sf"/>
</dbReference>
<dbReference type="Gene3D" id="3.30.750.80">
    <property type="entry name" value="RNA methyltransferase domain (HRMD) like"/>
    <property type="match status" value="1"/>
</dbReference>
<keyword evidence="7" id="KW-0694">RNA-binding</keyword>
<dbReference type="GO" id="GO:0032259">
    <property type="term" value="P:methylation"/>
    <property type="evidence" value="ECO:0007669"/>
    <property type="project" value="UniProtKB-KW"/>
</dbReference>
<name>A0A081C233_VECG1</name>
<dbReference type="GO" id="GO:0008168">
    <property type="term" value="F:methyltransferase activity"/>
    <property type="evidence" value="ECO:0007669"/>
    <property type="project" value="UniProtKB-KW"/>
</dbReference>
<keyword evidence="11" id="KW-1185">Reference proteome</keyword>
<dbReference type="SUPFAM" id="SSF53335">
    <property type="entry name" value="S-adenosyl-L-methionine-dependent methyltransferases"/>
    <property type="match status" value="1"/>
</dbReference>
<comment type="subcellular location">
    <subcellularLocation>
        <location evidence="1">Cytoplasm</location>
    </subcellularLocation>
</comment>
<accession>A0A081C233</accession>
<dbReference type="Proteomes" id="UP000030661">
    <property type="component" value="Unassembled WGS sequence"/>
</dbReference>
<dbReference type="Gene3D" id="2.30.130.10">
    <property type="entry name" value="PUA domain"/>
    <property type="match status" value="1"/>
</dbReference>
<dbReference type="InterPro" id="IPR015947">
    <property type="entry name" value="PUA-like_sf"/>
</dbReference>
<feature type="domain" description="PUA" evidence="9">
    <location>
        <begin position="2"/>
        <end position="87"/>
    </location>
</feature>
<dbReference type="Gene3D" id="3.40.50.150">
    <property type="entry name" value="Vaccinia Virus protein VP39"/>
    <property type="match status" value="1"/>
</dbReference>
<keyword evidence="3" id="KW-0698">rRNA processing</keyword>
<organism evidence="10">
    <name type="scientific">Vecturithrix granuli</name>
    <dbReference type="NCBI Taxonomy" id="1499967"/>
    <lineage>
        <taxon>Bacteria</taxon>
        <taxon>Candidatus Moduliflexota</taxon>
        <taxon>Candidatus Vecturitrichia</taxon>
        <taxon>Candidatus Vecturitrichales</taxon>
        <taxon>Candidatus Vecturitrichaceae</taxon>
        <taxon>Candidatus Vecturithrix</taxon>
    </lineage>
</organism>
<dbReference type="GO" id="GO:0006364">
    <property type="term" value="P:rRNA processing"/>
    <property type="evidence" value="ECO:0007669"/>
    <property type="project" value="UniProtKB-KW"/>
</dbReference>